<evidence type="ECO:0000256" key="1">
    <source>
        <dbReference type="SAM" id="Coils"/>
    </source>
</evidence>
<name>A0A8D9FQS8_9VIRU</name>
<proteinExistence type="predicted"/>
<sequence length="115" mass="13987">MINNFETERDLLNYLMTSEFLDEELTPKELRELLFQFRHFYRASHGKQNALSHQVNKLDKRINLLEKQLSESELESDEKDVKYERVVKRDLSVKERLFGKIIENEHGRKFRLFKK</sequence>
<organism evidence="2">
    <name type="scientific">uncultured marine phage</name>
    <dbReference type="NCBI Taxonomy" id="707152"/>
    <lineage>
        <taxon>Viruses</taxon>
        <taxon>environmental samples</taxon>
    </lineage>
</organism>
<gene>
    <name evidence="2" type="ORF">SLAVMIC_00447</name>
</gene>
<protein>
    <submittedName>
        <fullName evidence="2">Uncharacterized protein</fullName>
    </submittedName>
</protein>
<reference evidence="2" key="1">
    <citation type="submission" date="2021-06" db="EMBL/GenBank/DDBJ databases">
        <authorList>
            <person name="Gannon L."/>
            <person name="Redgwell R T."/>
            <person name="Michniewski S."/>
            <person name="Harrison D C."/>
            <person name="Millard A."/>
        </authorList>
    </citation>
    <scope>NUCLEOTIDE SEQUENCE</scope>
</reference>
<keyword evidence="1" id="KW-0175">Coiled coil</keyword>
<feature type="coiled-coil region" evidence="1">
    <location>
        <begin position="48"/>
        <end position="75"/>
    </location>
</feature>
<dbReference type="EMBL" id="OU342829">
    <property type="protein sequence ID" value="CAG7580501.1"/>
    <property type="molecule type" value="Genomic_DNA"/>
</dbReference>
<evidence type="ECO:0000313" key="2">
    <source>
        <dbReference type="EMBL" id="CAG7580501.1"/>
    </source>
</evidence>
<accession>A0A8D9FQS8</accession>